<protein>
    <submittedName>
        <fullName evidence="4">Branched-chain amino acid transport system substrate-binding protein</fullName>
    </submittedName>
</protein>
<dbReference type="PANTHER" id="PTHR47628:SF1">
    <property type="entry name" value="ALIPHATIC AMIDASE EXPRESSION-REGULATING PROTEIN"/>
    <property type="match status" value="1"/>
</dbReference>
<dbReference type="SUPFAM" id="SSF55961">
    <property type="entry name" value="Bet v1-like"/>
    <property type="match status" value="1"/>
</dbReference>
<reference evidence="4 5" key="1">
    <citation type="submission" date="2021-03" db="EMBL/GenBank/DDBJ databases">
        <title>Sequencing the genomes of 1000 actinobacteria strains.</title>
        <authorList>
            <person name="Klenk H.-P."/>
        </authorList>
    </citation>
    <scope>NUCLEOTIDE SEQUENCE [LARGE SCALE GENOMIC DNA]</scope>
    <source>
        <strain evidence="4 5">DSM 45256</strain>
    </source>
</reference>
<sequence>MSSVSLTAESVIELAPHEAFALFGRAEAGTWLFDARCDSVAVGAPIRMVLPIADASDRHRVELLGRVSEVRPGRLIVVEHVQPWQGKIRLSFQPHGVARTRVRVRADVSESAVEWLVRHHGILLPHSEGDADTLRIGLVTSKSGPLAVCMIASEYLAQLAVDDINDGGGVRERQVELMVADDESIPSIAATEARRLQRAGCHAIFACGTSASFAAIDQAVSRDVLAVHASMNERGNHGRGAAVQVGERPEVQIAVMADRIRRTAGAHGWFLVGEQYSWSYGAHRAARQLLPRSNGRILGESFTPLGTTDFSPIIDVIERSGADVVMSSLVGADEVEFERQCAAAGLRSRTCTLSLTMEETTLDYIGPESAEGIWTALGYHEAAPTDGNERLVSRYRQRFGPWAPPVSTLSETVYEAIVQYADAVRRRGEAGEPLPVRDFIAHLEDAAGDGIGTRNLLRPSLQLARVEAGARVVFDEVG</sequence>
<organism evidence="4 5">
    <name type="scientific">Pseudonocardia parietis</name>
    <dbReference type="NCBI Taxonomy" id="570936"/>
    <lineage>
        <taxon>Bacteria</taxon>
        <taxon>Bacillati</taxon>
        <taxon>Actinomycetota</taxon>
        <taxon>Actinomycetes</taxon>
        <taxon>Pseudonocardiales</taxon>
        <taxon>Pseudonocardiaceae</taxon>
        <taxon>Pseudonocardia</taxon>
    </lineage>
</organism>
<evidence type="ECO:0000256" key="2">
    <source>
        <dbReference type="ARBA" id="ARBA00022729"/>
    </source>
</evidence>
<name>A0ABS4VSG5_9PSEU</name>
<proteinExistence type="inferred from homology"/>
<dbReference type="EMBL" id="JAGINU010000001">
    <property type="protein sequence ID" value="MBP2366873.1"/>
    <property type="molecule type" value="Genomic_DNA"/>
</dbReference>
<comment type="caution">
    <text evidence="4">The sequence shown here is derived from an EMBL/GenBank/DDBJ whole genome shotgun (WGS) entry which is preliminary data.</text>
</comment>
<accession>A0ABS4VSG5</accession>
<dbReference type="Proteomes" id="UP001519295">
    <property type="component" value="Unassembled WGS sequence"/>
</dbReference>
<evidence type="ECO:0000313" key="5">
    <source>
        <dbReference type="Proteomes" id="UP001519295"/>
    </source>
</evidence>
<dbReference type="SUPFAM" id="SSF53822">
    <property type="entry name" value="Periplasmic binding protein-like I"/>
    <property type="match status" value="1"/>
</dbReference>
<dbReference type="PANTHER" id="PTHR47628">
    <property type="match status" value="1"/>
</dbReference>
<dbReference type="RefSeq" id="WP_210026969.1">
    <property type="nucleotide sequence ID" value="NZ_JAGINU010000001.1"/>
</dbReference>
<comment type="similarity">
    <text evidence="1">Belongs to the leucine-binding protein family.</text>
</comment>
<keyword evidence="2" id="KW-0732">Signal</keyword>
<keyword evidence="5" id="KW-1185">Reference proteome</keyword>
<evidence type="ECO:0000313" key="4">
    <source>
        <dbReference type="EMBL" id="MBP2366873.1"/>
    </source>
</evidence>
<evidence type="ECO:0000259" key="3">
    <source>
        <dbReference type="Pfam" id="PF13458"/>
    </source>
</evidence>
<dbReference type="Pfam" id="PF13458">
    <property type="entry name" value="Peripla_BP_6"/>
    <property type="match status" value="1"/>
</dbReference>
<dbReference type="InterPro" id="IPR028082">
    <property type="entry name" value="Peripla_BP_I"/>
</dbReference>
<gene>
    <name evidence="4" type="ORF">JOF36_002569</name>
</gene>
<dbReference type="InterPro" id="IPR028081">
    <property type="entry name" value="Leu-bd"/>
</dbReference>
<evidence type="ECO:0000256" key="1">
    <source>
        <dbReference type="ARBA" id="ARBA00010062"/>
    </source>
</evidence>
<dbReference type="Gene3D" id="3.40.50.2300">
    <property type="match status" value="2"/>
</dbReference>
<feature type="domain" description="Leucine-binding protein" evidence="3">
    <location>
        <begin position="133"/>
        <end position="453"/>
    </location>
</feature>